<gene>
    <name evidence="5" type="ORF">EJA12_06225</name>
    <name evidence="6" type="ORF">SAMN04488126_1349</name>
</gene>
<keyword evidence="8" id="KW-1185">Reference proteome</keyword>
<evidence type="ECO:0000256" key="1">
    <source>
        <dbReference type="ARBA" id="ARBA00023015"/>
    </source>
</evidence>
<reference evidence="6 7" key="1">
    <citation type="submission" date="2016-10" db="EMBL/GenBank/DDBJ databases">
        <authorList>
            <person name="de Groot N.N."/>
        </authorList>
    </citation>
    <scope>NUCLEOTIDE SEQUENCE [LARGE SCALE GENOMIC DNA]</scope>
    <source>
        <strain evidence="6 7">CGMCC 1.6762</strain>
    </source>
</reference>
<dbReference type="EMBL" id="FNAR01000034">
    <property type="protein sequence ID" value="SDE95254.1"/>
    <property type="molecule type" value="Genomic_DNA"/>
</dbReference>
<dbReference type="SMART" id="SM00345">
    <property type="entry name" value="HTH_GNTR"/>
    <property type="match status" value="1"/>
</dbReference>
<dbReference type="Proteomes" id="UP000198823">
    <property type="component" value="Unassembled WGS sequence"/>
</dbReference>
<protein>
    <submittedName>
        <fullName evidence="6">DNA-binding transcriptional regulator, GntR family</fullName>
    </submittedName>
    <submittedName>
        <fullName evidence="5">GntR family transcriptional regulator</fullName>
    </submittedName>
</protein>
<evidence type="ECO:0000256" key="3">
    <source>
        <dbReference type="ARBA" id="ARBA00023163"/>
    </source>
</evidence>
<dbReference type="InterPro" id="IPR008920">
    <property type="entry name" value="TF_FadR/GntR_C"/>
</dbReference>
<dbReference type="PROSITE" id="PS50949">
    <property type="entry name" value="HTH_GNTR"/>
    <property type="match status" value="1"/>
</dbReference>
<dbReference type="RefSeq" id="WP_092099038.1">
    <property type="nucleotide sequence ID" value="NZ_FNAR01000034.1"/>
</dbReference>
<dbReference type="InterPro" id="IPR036390">
    <property type="entry name" value="WH_DNA-bd_sf"/>
</dbReference>
<keyword evidence="3" id="KW-0804">Transcription</keyword>
<dbReference type="Gene3D" id="1.20.120.530">
    <property type="entry name" value="GntR ligand-binding domain-like"/>
    <property type="match status" value="1"/>
</dbReference>
<dbReference type="GO" id="GO:0003677">
    <property type="term" value="F:DNA binding"/>
    <property type="evidence" value="ECO:0007669"/>
    <property type="project" value="UniProtKB-KW"/>
</dbReference>
<dbReference type="InterPro" id="IPR036388">
    <property type="entry name" value="WH-like_DNA-bd_sf"/>
</dbReference>
<reference evidence="5 8" key="2">
    <citation type="submission" date="2018-12" db="EMBL/GenBank/DDBJ databases">
        <title>Comparitive functional genomics of dry heat resistant strains isolated from the viking spacecraft.</title>
        <authorList>
            <person name="Seuylemezian A."/>
            <person name="Vaishampayan P."/>
        </authorList>
    </citation>
    <scope>NUCLEOTIDE SEQUENCE [LARGE SCALE GENOMIC DNA]</scope>
    <source>
        <strain evidence="5 8">M6-11</strain>
    </source>
</reference>
<dbReference type="EMBL" id="RWGW01000008">
    <property type="protein sequence ID" value="RSK33738.1"/>
    <property type="molecule type" value="Genomic_DNA"/>
</dbReference>
<dbReference type="InterPro" id="IPR000524">
    <property type="entry name" value="Tscrpt_reg_HTH_GntR"/>
</dbReference>
<dbReference type="PANTHER" id="PTHR43537:SF5">
    <property type="entry name" value="UXU OPERON TRANSCRIPTIONAL REGULATOR"/>
    <property type="match status" value="1"/>
</dbReference>
<sequence length="224" mass="25645">MEVIKQSETLADQAYALLKRSIVNGELKDEQTLPEETISKELGISRTPLRDALNRLASEGLIIQKKGRPAIVAGFTREKSLEYMEIRSVLEIHSLTKVVAKADSEFIRNLRNNLSEQLVAIEKNNFQEFIELDREFHILLASRNSNEELKDMIERMNTGVNRAFLILSSTIPKSAKGAYEEHVEIVDAIEQKDIRLAENKMIVHMNNVEKRFLNYYSNSPSNKI</sequence>
<evidence type="ECO:0000256" key="2">
    <source>
        <dbReference type="ARBA" id="ARBA00023125"/>
    </source>
</evidence>
<dbReference type="Pfam" id="PF00392">
    <property type="entry name" value="GntR"/>
    <property type="match status" value="1"/>
</dbReference>
<evidence type="ECO:0000313" key="6">
    <source>
        <dbReference type="EMBL" id="SDE95254.1"/>
    </source>
</evidence>
<dbReference type="STRING" id="426756.SAMN04488126_1349"/>
<dbReference type="CDD" id="cd07377">
    <property type="entry name" value="WHTH_GntR"/>
    <property type="match status" value="1"/>
</dbReference>
<dbReference type="PANTHER" id="PTHR43537">
    <property type="entry name" value="TRANSCRIPTIONAL REGULATOR, GNTR FAMILY"/>
    <property type="match status" value="1"/>
</dbReference>
<dbReference type="InterPro" id="IPR011711">
    <property type="entry name" value="GntR_C"/>
</dbReference>
<name>A0A1G7H4Q6_9BACL</name>
<feature type="domain" description="HTH gntR-type" evidence="4">
    <location>
        <begin position="8"/>
        <end position="75"/>
    </location>
</feature>
<accession>A0A1G7H4Q6</accession>
<evidence type="ECO:0000313" key="8">
    <source>
        <dbReference type="Proteomes" id="UP000272481"/>
    </source>
</evidence>
<dbReference type="Gene3D" id="1.10.10.10">
    <property type="entry name" value="Winged helix-like DNA-binding domain superfamily/Winged helix DNA-binding domain"/>
    <property type="match status" value="1"/>
</dbReference>
<organism evidence="6 7">
    <name type="scientific">Bhargavaea beijingensis</name>
    <dbReference type="NCBI Taxonomy" id="426756"/>
    <lineage>
        <taxon>Bacteria</taxon>
        <taxon>Bacillati</taxon>
        <taxon>Bacillota</taxon>
        <taxon>Bacilli</taxon>
        <taxon>Bacillales</taxon>
        <taxon>Caryophanaceae</taxon>
        <taxon>Bhargavaea</taxon>
    </lineage>
</organism>
<evidence type="ECO:0000313" key="5">
    <source>
        <dbReference type="EMBL" id="RSK33738.1"/>
    </source>
</evidence>
<dbReference type="SMART" id="SM00895">
    <property type="entry name" value="FCD"/>
    <property type="match status" value="1"/>
</dbReference>
<keyword evidence="2 6" id="KW-0238">DNA-binding</keyword>
<dbReference type="SUPFAM" id="SSF46785">
    <property type="entry name" value="Winged helix' DNA-binding domain"/>
    <property type="match status" value="1"/>
</dbReference>
<dbReference type="PRINTS" id="PR00035">
    <property type="entry name" value="HTHGNTR"/>
</dbReference>
<dbReference type="OrthoDB" id="9781630at2"/>
<keyword evidence="1" id="KW-0805">Transcription regulation</keyword>
<dbReference type="Pfam" id="PF07729">
    <property type="entry name" value="FCD"/>
    <property type="match status" value="1"/>
</dbReference>
<dbReference type="SUPFAM" id="SSF48008">
    <property type="entry name" value="GntR ligand-binding domain-like"/>
    <property type="match status" value="1"/>
</dbReference>
<dbReference type="Proteomes" id="UP000272481">
    <property type="component" value="Unassembled WGS sequence"/>
</dbReference>
<evidence type="ECO:0000313" key="7">
    <source>
        <dbReference type="Proteomes" id="UP000198823"/>
    </source>
</evidence>
<dbReference type="AlphaFoldDB" id="A0A1G7H4Q6"/>
<evidence type="ECO:0000259" key="4">
    <source>
        <dbReference type="PROSITE" id="PS50949"/>
    </source>
</evidence>
<dbReference type="GO" id="GO:0003700">
    <property type="term" value="F:DNA-binding transcription factor activity"/>
    <property type="evidence" value="ECO:0007669"/>
    <property type="project" value="InterPro"/>
</dbReference>
<proteinExistence type="predicted"/>